<name>A0A553PAU2_TIGCA</name>
<dbReference type="SMART" id="SM00288">
    <property type="entry name" value="VHS"/>
    <property type="match status" value="1"/>
</dbReference>
<dbReference type="InterPro" id="IPR008152">
    <property type="entry name" value="Clathrin_a/b/g-adaptin_app_Ig"/>
</dbReference>
<evidence type="ECO:0000259" key="13">
    <source>
        <dbReference type="PROSITE" id="PS50909"/>
    </source>
</evidence>
<reference evidence="14 15" key="1">
    <citation type="journal article" date="2018" name="Nat. Ecol. Evol.">
        <title>Genomic signatures of mitonuclear coevolution across populations of Tigriopus californicus.</title>
        <authorList>
            <person name="Barreto F.S."/>
            <person name="Watson E.T."/>
            <person name="Lima T.G."/>
            <person name="Willett C.S."/>
            <person name="Edmands S."/>
            <person name="Li W."/>
            <person name="Burton R.S."/>
        </authorList>
    </citation>
    <scope>NUCLEOTIDE SEQUENCE [LARGE SCALE GENOMIC DNA]</scope>
    <source>
        <strain evidence="14 15">San Diego</strain>
    </source>
</reference>
<dbReference type="SMART" id="SM00809">
    <property type="entry name" value="Alpha_adaptinC2"/>
    <property type="match status" value="1"/>
</dbReference>
<sequence>MTSEALESLLFKATNPSNKIEDVNTIKKFCDTVRNTKEGPSIACKLIAHKIQSPQEREAIQTLAVLEACVKSCGEAFHIEVGKFKFLNEMIKLVSPRYLAGRTPDHIKKKIIELLFLWTKDLGNEGKIKEAYEMLKKQGIVTEDPIYVGGAVFASSLPPRPDAPLTQAQTQELKKLLQSKNPEDLEKANTIIKGMVKEDERKMDQLTRRSTELIMVNNNSKLLNEMLDHFEKARSTPQELELLKDLQESCEKMQPKLFRLASDTDEDDETINEILQASDELSKVLDRYRMVIVQGKPDIIKRQGYLSEGRSSNPGNSNSDALLDLGPIPSESKPSSHSIVDDDILGLESAFQASSSPKTTPVQIKTIAPSIDDLLNGSPPLDSGEPSLIMGSNSSSSASLSSKANPLDPFAQKMEAKKASRQRGLEALDLLGETALKSHLTSRSPQFEKRCEKVPMSKMIDHRRELDLTASLTEPVAPSSRSPVTDSPTTVDIPKPPEIQVQKPKEEPPFKLSDLEVAISSIKPRKSPPITLQDSEDGISILLNFGQDQPREHVTAIVVTIINKSPEAITDLEFKAVVPKGCKVKLQTASGQSLPAHNPFVPPSAITQVMLVANPKQISPVSFKYVLSYNQDDDPQTELGEIKSLPL</sequence>
<dbReference type="AlphaFoldDB" id="A0A553PAU2"/>
<dbReference type="InterPro" id="IPR008153">
    <property type="entry name" value="GAE_dom"/>
</dbReference>
<dbReference type="Pfam" id="PF18308">
    <property type="entry name" value="GGA_N-GAT"/>
    <property type="match status" value="1"/>
</dbReference>
<evidence type="ECO:0000256" key="10">
    <source>
        <dbReference type="SAM" id="MobiDB-lite"/>
    </source>
</evidence>
<evidence type="ECO:0000256" key="8">
    <source>
        <dbReference type="ARBA" id="ARBA00023034"/>
    </source>
</evidence>
<dbReference type="PANTHER" id="PTHR45905">
    <property type="entry name" value="GOLGI-LOCALIZED, GAMMA-ADAPTIN EAR CONTAINING, ARF BINDING PROTEIN"/>
    <property type="match status" value="1"/>
</dbReference>
<evidence type="ECO:0000256" key="6">
    <source>
        <dbReference type="ARBA" id="ARBA00022843"/>
    </source>
</evidence>
<dbReference type="GO" id="GO:0031901">
    <property type="term" value="C:early endosome membrane"/>
    <property type="evidence" value="ECO:0007669"/>
    <property type="project" value="UniProtKB-SubCell"/>
</dbReference>
<proteinExistence type="inferred from homology"/>
<dbReference type="InterPro" id="IPR013041">
    <property type="entry name" value="Clathrin_app_Ig-like_sf"/>
</dbReference>
<feature type="domain" description="GAT" evidence="13">
    <location>
        <begin position="166"/>
        <end position="293"/>
    </location>
</feature>
<dbReference type="GO" id="GO:0043130">
    <property type="term" value="F:ubiquitin binding"/>
    <property type="evidence" value="ECO:0007669"/>
    <property type="project" value="InterPro"/>
</dbReference>
<dbReference type="GO" id="GO:0031267">
    <property type="term" value="F:small GTPase binding"/>
    <property type="evidence" value="ECO:0007669"/>
    <property type="project" value="InterPro"/>
</dbReference>
<dbReference type="Pfam" id="PF03127">
    <property type="entry name" value="GAT"/>
    <property type="match status" value="1"/>
</dbReference>
<dbReference type="InterPro" id="IPR038425">
    <property type="entry name" value="GAT_sf"/>
</dbReference>
<dbReference type="OrthoDB" id="447025at2759"/>
<evidence type="ECO:0000256" key="7">
    <source>
        <dbReference type="ARBA" id="ARBA00022927"/>
    </source>
</evidence>
<dbReference type="PROSITE" id="PS50179">
    <property type="entry name" value="VHS"/>
    <property type="match status" value="1"/>
</dbReference>
<feature type="region of interest" description="Disordered" evidence="10">
    <location>
        <begin position="306"/>
        <end position="339"/>
    </location>
</feature>
<feature type="domain" description="VHS" evidence="11">
    <location>
        <begin position="13"/>
        <end position="143"/>
    </location>
</feature>
<evidence type="ECO:0000259" key="11">
    <source>
        <dbReference type="PROSITE" id="PS50179"/>
    </source>
</evidence>
<dbReference type="SUPFAM" id="SSF89009">
    <property type="entry name" value="GAT-like domain"/>
    <property type="match status" value="1"/>
</dbReference>
<evidence type="ECO:0000313" key="15">
    <source>
        <dbReference type="Proteomes" id="UP000318571"/>
    </source>
</evidence>
<feature type="domain" description="GAE" evidence="12">
    <location>
        <begin position="526"/>
        <end position="646"/>
    </location>
</feature>
<keyword evidence="9" id="KW-0472">Membrane</keyword>
<evidence type="ECO:0000256" key="9">
    <source>
        <dbReference type="ARBA" id="ARBA00023136"/>
    </source>
</evidence>
<dbReference type="Gene3D" id="1.20.5.170">
    <property type="match status" value="1"/>
</dbReference>
<dbReference type="EMBL" id="VCGU01000005">
    <property type="protein sequence ID" value="TRY74797.1"/>
    <property type="molecule type" value="Genomic_DNA"/>
</dbReference>
<dbReference type="GO" id="GO:0006886">
    <property type="term" value="P:intracellular protein transport"/>
    <property type="evidence" value="ECO:0007669"/>
    <property type="project" value="InterPro"/>
</dbReference>
<feature type="compositionally biased region" description="Polar residues" evidence="10">
    <location>
        <begin position="309"/>
        <end position="320"/>
    </location>
</feature>
<evidence type="ECO:0008006" key="16">
    <source>
        <dbReference type="Google" id="ProtNLM"/>
    </source>
</evidence>
<protein>
    <recommendedName>
        <fullName evidence="16">VHS domain-containing protein</fullName>
    </recommendedName>
</protein>
<dbReference type="OMA" id="CGDDFQD"/>
<comment type="subcellular location">
    <subcellularLocation>
        <location evidence="2">Early endosome membrane</location>
        <topology evidence="2">Peripheral membrane protein</topology>
    </subcellularLocation>
    <subcellularLocation>
        <location evidence="1">Golgi apparatus</location>
        <location evidence="1">trans-Golgi network membrane</location>
        <topology evidence="1">Peripheral membrane protein</topology>
    </subcellularLocation>
</comment>
<dbReference type="PANTHER" id="PTHR45905:SF1">
    <property type="entry name" value="GOLGI-LOCALIZED, GAMMA-ADAPTIN EAR CONTAINING, ARF BINDING PROTEIN"/>
    <property type="match status" value="1"/>
</dbReference>
<dbReference type="SUPFAM" id="SSF48464">
    <property type="entry name" value="ENTH/VHS domain"/>
    <property type="match status" value="1"/>
</dbReference>
<feature type="compositionally biased region" description="Polar residues" evidence="10">
    <location>
        <begin position="479"/>
        <end position="490"/>
    </location>
</feature>
<comment type="caution">
    <text evidence="14">The sequence shown here is derived from an EMBL/GenBank/DDBJ whole genome shotgun (WGS) entry which is preliminary data.</text>
</comment>
<comment type="similarity">
    <text evidence="3">Belongs to the GGA protein family.</text>
</comment>
<dbReference type="Gene3D" id="1.25.40.90">
    <property type="match status" value="1"/>
</dbReference>
<feature type="compositionally biased region" description="Low complexity" evidence="10">
    <location>
        <begin position="392"/>
        <end position="402"/>
    </location>
</feature>
<dbReference type="GO" id="GO:0005802">
    <property type="term" value="C:trans-Golgi network"/>
    <property type="evidence" value="ECO:0007669"/>
    <property type="project" value="InterPro"/>
</dbReference>
<keyword evidence="7" id="KW-0653">Protein transport</keyword>
<dbReference type="InterPro" id="IPR041198">
    <property type="entry name" value="GGA_N-GAT"/>
</dbReference>
<keyword evidence="4" id="KW-0813">Transport</keyword>
<evidence type="ECO:0000256" key="5">
    <source>
        <dbReference type="ARBA" id="ARBA00022753"/>
    </source>
</evidence>
<dbReference type="InterPro" id="IPR004152">
    <property type="entry name" value="GAT_dom"/>
</dbReference>
<dbReference type="Proteomes" id="UP000318571">
    <property type="component" value="Chromosome 2"/>
</dbReference>
<evidence type="ECO:0000256" key="3">
    <source>
        <dbReference type="ARBA" id="ARBA00008099"/>
    </source>
</evidence>
<feature type="region of interest" description="Disordered" evidence="10">
    <location>
        <begin position="473"/>
        <end position="503"/>
    </location>
</feature>
<dbReference type="CDD" id="cd14234">
    <property type="entry name" value="GAT_GGA_meta"/>
    <property type="match status" value="1"/>
</dbReference>
<evidence type="ECO:0000256" key="1">
    <source>
        <dbReference type="ARBA" id="ARBA00004150"/>
    </source>
</evidence>
<dbReference type="GO" id="GO:0034394">
    <property type="term" value="P:protein localization to cell surface"/>
    <property type="evidence" value="ECO:0007669"/>
    <property type="project" value="TreeGrafter"/>
</dbReference>
<keyword evidence="15" id="KW-1185">Reference proteome</keyword>
<dbReference type="PROSITE" id="PS50180">
    <property type="entry name" value="GAE"/>
    <property type="match status" value="1"/>
</dbReference>
<keyword evidence="8" id="KW-0333">Golgi apparatus</keyword>
<keyword evidence="6" id="KW-0832">Ubl conjugation</keyword>
<dbReference type="CDD" id="cd03567">
    <property type="entry name" value="VHS_GGA_metazoan"/>
    <property type="match status" value="1"/>
</dbReference>
<dbReference type="Pfam" id="PF02883">
    <property type="entry name" value="Alpha_adaptinC2"/>
    <property type="match status" value="1"/>
</dbReference>
<gene>
    <name evidence="14" type="ORF">TCAL_07113</name>
</gene>
<dbReference type="Pfam" id="PF00790">
    <property type="entry name" value="VHS"/>
    <property type="match status" value="1"/>
</dbReference>
<evidence type="ECO:0000313" key="14">
    <source>
        <dbReference type="EMBL" id="TRY74797.1"/>
    </source>
</evidence>
<evidence type="ECO:0000256" key="2">
    <source>
        <dbReference type="ARBA" id="ARBA00004220"/>
    </source>
</evidence>
<organism evidence="14 15">
    <name type="scientific">Tigriopus californicus</name>
    <name type="common">Marine copepod</name>
    <dbReference type="NCBI Taxonomy" id="6832"/>
    <lineage>
        <taxon>Eukaryota</taxon>
        <taxon>Metazoa</taxon>
        <taxon>Ecdysozoa</taxon>
        <taxon>Arthropoda</taxon>
        <taxon>Crustacea</taxon>
        <taxon>Multicrustacea</taxon>
        <taxon>Hexanauplia</taxon>
        <taxon>Copepoda</taxon>
        <taxon>Harpacticoida</taxon>
        <taxon>Harpacticidae</taxon>
        <taxon>Tigriopus</taxon>
    </lineage>
</organism>
<dbReference type="SUPFAM" id="SSF49348">
    <property type="entry name" value="Clathrin adaptor appendage domain"/>
    <property type="match status" value="1"/>
</dbReference>
<evidence type="ECO:0000256" key="4">
    <source>
        <dbReference type="ARBA" id="ARBA00022448"/>
    </source>
</evidence>
<keyword evidence="5" id="KW-0967">Endosome</keyword>
<evidence type="ECO:0000259" key="12">
    <source>
        <dbReference type="PROSITE" id="PS50180"/>
    </source>
</evidence>
<dbReference type="PROSITE" id="PS50909">
    <property type="entry name" value="GAT"/>
    <property type="match status" value="1"/>
</dbReference>
<dbReference type="Gene3D" id="2.60.40.1230">
    <property type="match status" value="1"/>
</dbReference>
<dbReference type="STRING" id="6832.A0A553PAU2"/>
<dbReference type="GO" id="GO:0035091">
    <property type="term" value="F:phosphatidylinositol binding"/>
    <property type="evidence" value="ECO:0007669"/>
    <property type="project" value="InterPro"/>
</dbReference>
<accession>A0A553PAU2</accession>
<dbReference type="InterPro" id="IPR027422">
    <property type="entry name" value="GGA1-3"/>
</dbReference>
<feature type="region of interest" description="Disordered" evidence="10">
    <location>
        <begin position="371"/>
        <end position="406"/>
    </location>
</feature>
<dbReference type="InterPro" id="IPR008942">
    <property type="entry name" value="ENTH_VHS"/>
</dbReference>
<dbReference type="InterPro" id="IPR002014">
    <property type="entry name" value="VHS_dom"/>
</dbReference>
<dbReference type="Gene3D" id="1.20.58.160">
    <property type="match status" value="1"/>
</dbReference>
<dbReference type="GO" id="GO:0006893">
    <property type="term" value="P:Golgi to plasma membrane transport"/>
    <property type="evidence" value="ECO:0007669"/>
    <property type="project" value="TreeGrafter"/>
</dbReference>